<evidence type="ECO:0000256" key="2">
    <source>
        <dbReference type="ARBA" id="ARBA00022490"/>
    </source>
</evidence>
<gene>
    <name evidence="7 9" type="primary">mraZ</name>
    <name evidence="9" type="ORF">KDK_19120</name>
</gene>
<dbReference type="EMBL" id="BIFS01000001">
    <property type="protein sequence ID" value="GCE18112.1"/>
    <property type="molecule type" value="Genomic_DNA"/>
</dbReference>
<comment type="subunit">
    <text evidence="7">Forms oligomers.</text>
</comment>
<dbReference type="GO" id="GO:2000143">
    <property type="term" value="P:negative regulation of DNA-templated transcription initiation"/>
    <property type="evidence" value="ECO:0007669"/>
    <property type="project" value="TreeGrafter"/>
</dbReference>
<keyword evidence="5 7" id="KW-0238">DNA-binding</keyword>
<evidence type="ECO:0000256" key="1">
    <source>
        <dbReference type="ARBA" id="ARBA00013860"/>
    </source>
</evidence>
<evidence type="ECO:0000259" key="8">
    <source>
        <dbReference type="PROSITE" id="PS51740"/>
    </source>
</evidence>
<dbReference type="PROSITE" id="PS51740">
    <property type="entry name" value="SPOVT_ABRB"/>
    <property type="match status" value="2"/>
</dbReference>
<dbReference type="Proteomes" id="UP000287188">
    <property type="component" value="Unassembled WGS sequence"/>
</dbReference>
<keyword evidence="3" id="KW-0677">Repeat</keyword>
<dbReference type="InterPro" id="IPR020603">
    <property type="entry name" value="MraZ_dom"/>
</dbReference>
<dbReference type="CDD" id="cd16321">
    <property type="entry name" value="MraZ_C"/>
    <property type="match status" value="1"/>
</dbReference>
<dbReference type="PANTHER" id="PTHR34701:SF1">
    <property type="entry name" value="TRANSCRIPTIONAL REGULATOR MRAZ"/>
    <property type="match status" value="1"/>
</dbReference>
<dbReference type="InterPro" id="IPR035644">
    <property type="entry name" value="MraZ_C"/>
</dbReference>
<dbReference type="GO" id="GO:0000976">
    <property type="term" value="F:transcription cis-regulatory region binding"/>
    <property type="evidence" value="ECO:0007669"/>
    <property type="project" value="TreeGrafter"/>
</dbReference>
<dbReference type="GO" id="GO:0003700">
    <property type="term" value="F:DNA-binding transcription factor activity"/>
    <property type="evidence" value="ECO:0007669"/>
    <property type="project" value="UniProtKB-UniRule"/>
</dbReference>
<accession>A0A402AG91</accession>
<name>A0A402AG91_9CHLR</name>
<keyword evidence="10" id="KW-1185">Reference proteome</keyword>
<dbReference type="InterPro" id="IPR035642">
    <property type="entry name" value="MraZ_N"/>
</dbReference>
<dbReference type="AlphaFoldDB" id="A0A402AG91"/>
<sequence>MFLGEYEHTIDAKGRMAIPARFRAQMDKGAVISKGMGTCLSVYMTERWEERSNELVAGMSSDELRDFERRIYPSASEIDLDAQGRMVIPAKLRTYANLSSEVTIAGVRDHFEIWDRATWQAYQERLDAEGSNIPF</sequence>
<comment type="caution">
    <text evidence="9">The sequence shown here is derived from an EMBL/GenBank/DDBJ whole genome shotgun (WGS) entry which is preliminary data.</text>
</comment>
<dbReference type="InterPro" id="IPR038619">
    <property type="entry name" value="MraZ_sf"/>
</dbReference>
<dbReference type="RefSeq" id="WP_161977242.1">
    <property type="nucleotide sequence ID" value="NZ_BIFS01000001.1"/>
</dbReference>
<evidence type="ECO:0000256" key="5">
    <source>
        <dbReference type="ARBA" id="ARBA00023125"/>
    </source>
</evidence>
<reference evidence="10" key="1">
    <citation type="submission" date="2018-12" db="EMBL/GenBank/DDBJ databases">
        <title>Tengunoibacter tsumagoiensis gen. nov., sp. nov., Dictyobacter kobayashii sp. nov., D. alpinus sp. nov., and D. joshuensis sp. nov. and description of Dictyobacteraceae fam. nov. within the order Ktedonobacterales isolated from Tengu-no-mugimeshi.</title>
        <authorList>
            <person name="Wang C.M."/>
            <person name="Zheng Y."/>
            <person name="Sakai Y."/>
            <person name="Toyoda A."/>
            <person name="Minakuchi Y."/>
            <person name="Abe K."/>
            <person name="Yokota A."/>
            <person name="Yabe S."/>
        </authorList>
    </citation>
    <scope>NUCLEOTIDE SEQUENCE [LARGE SCALE GENOMIC DNA]</scope>
    <source>
        <strain evidence="10">Uno11</strain>
    </source>
</reference>
<evidence type="ECO:0000256" key="7">
    <source>
        <dbReference type="HAMAP-Rule" id="MF_01008"/>
    </source>
</evidence>
<dbReference type="PANTHER" id="PTHR34701">
    <property type="entry name" value="TRANSCRIPTIONAL REGULATOR MRAZ"/>
    <property type="match status" value="1"/>
</dbReference>
<dbReference type="InterPro" id="IPR037914">
    <property type="entry name" value="SpoVT-AbrB_sf"/>
</dbReference>
<dbReference type="HAMAP" id="MF_01008">
    <property type="entry name" value="MraZ"/>
    <property type="match status" value="1"/>
</dbReference>
<protein>
    <recommendedName>
        <fullName evidence="1 7">Transcriptional regulator MraZ</fullName>
    </recommendedName>
</protein>
<organism evidence="9 10">
    <name type="scientific">Dictyobacter kobayashii</name>
    <dbReference type="NCBI Taxonomy" id="2014872"/>
    <lineage>
        <taxon>Bacteria</taxon>
        <taxon>Bacillati</taxon>
        <taxon>Chloroflexota</taxon>
        <taxon>Ktedonobacteria</taxon>
        <taxon>Ktedonobacterales</taxon>
        <taxon>Dictyobacteraceae</taxon>
        <taxon>Dictyobacter</taxon>
    </lineage>
</organism>
<dbReference type="CDD" id="cd16320">
    <property type="entry name" value="MraZ_N"/>
    <property type="match status" value="1"/>
</dbReference>
<keyword evidence="6 7" id="KW-0804">Transcription</keyword>
<comment type="subcellular location">
    <subcellularLocation>
        <location evidence="7">Cytoplasm</location>
        <location evidence="7">Nucleoid</location>
    </subcellularLocation>
</comment>
<evidence type="ECO:0000256" key="3">
    <source>
        <dbReference type="ARBA" id="ARBA00022737"/>
    </source>
</evidence>
<dbReference type="GO" id="GO:0009295">
    <property type="term" value="C:nucleoid"/>
    <property type="evidence" value="ECO:0007669"/>
    <property type="project" value="UniProtKB-SubCell"/>
</dbReference>
<feature type="domain" description="SpoVT-AbrB" evidence="8">
    <location>
        <begin position="5"/>
        <end position="47"/>
    </location>
</feature>
<dbReference type="NCBIfam" id="TIGR00242">
    <property type="entry name" value="division/cell wall cluster transcriptional repressor MraZ"/>
    <property type="match status" value="1"/>
</dbReference>
<keyword evidence="4 7" id="KW-0805">Transcription regulation</keyword>
<dbReference type="Pfam" id="PF02381">
    <property type="entry name" value="MraZ"/>
    <property type="match status" value="2"/>
</dbReference>
<evidence type="ECO:0000256" key="6">
    <source>
        <dbReference type="ARBA" id="ARBA00023163"/>
    </source>
</evidence>
<dbReference type="InterPro" id="IPR003444">
    <property type="entry name" value="MraZ"/>
</dbReference>
<dbReference type="Gene3D" id="3.40.1550.20">
    <property type="entry name" value="Transcriptional regulator MraZ domain"/>
    <property type="match status" value="1"/>
</dbReference>
<keyword evidence="2 7" id="KW-0963">Cytoplasm</keyword>
<evidence type="ECO:0000256" key="4">
    <source>
        <dbReference type="ARBA" id="ARBA00023015"/>
    </source>
</evidence>
<proteinExistence type="inferred from homology"/>
<dbReference type="InterPro" id="IPR007159">
    <property type="entry name" value="SpoVT-AbrB_dom"/>
</dbReference>
<comment type="similarity">
    <text evidence="7">Belongs to the MraZ family.</text>
</comment>
<feature type="domain" description="SpoVT-AbrB" evidence="8">
    <location>
        <begin position="75"/>
        <end position="118"/>
    </location>
</feature>
<evidence type="ECO:0000313" key="10">
    <source>
        <dbReference type="Proteomes" id="UP000287188"/>
    </source>
</evidence>
<evidence type="ECO:0000313" key="9">
    <source>
        <dbReference type="EMBL" id="GCE18112.1"/>
    </source>
</evidence>
<dbReference type="SUPFAM" id="SSF89447">
    <property type="entry name" value="AbrB/MazE/MraZ-like"/>
    <property type="match status" value="1"/>
</dbReference>
<dbReference type="GO" id="GO:0005737">
    <property type="term" value="C:cytoplasm"/>
    <property type="evidence" value="ECO:0007669"/>
    <property type="project" value="UniProtKB-UniRule"/>
</dbReference>